<dbReference type="GO" id="GO:0005737">
    <property type="term" value="C:cytoplasm"/>
    <property type="evidence" value="ECO:0007669"/>
    <property type="project" value="TreeGrafter"/>
</dbReference>
<dbReference type="Pfam" id="PF00248">
    <property type="entry name" value="Aldo_ket_red"/>
    <property type="match status" value="1"/>
</dbReference>
<organism evidence="3 4">
    <name type="scientific">Microlunatus antarcticus</name>
    <dbReference type="NCBI Taxonomy" id="53388"/>
    <lineage>
        <taxon>Bacteria</taxon>
        <taxon>Bacillati</taxon>
        <taxon>Actinomycetota</taxon>
        <taxon>Actinomycetes</taxon>
        <taxon>Propionibacteriales</taxon>
        <taxon>Propionibacteriaceae</taxon>
        <taxon>Microlunatus</taxon>
    </lineage>
</organism>
<reference evidence="3 4" key="1">
    <citation type="submission" date="2020-08" db="EMBL/GenBank/DDBJ databases">
        <title>Sequencing the genomes of 1000 actinobacteria strains.</title>
        <authorList>
            <person name="Klenk H.-P."/>
        </authorList>
    </citation>
    <scope>NUCLEOTIDE SEQUENCE [LARGE SCALE GENOMIC DNA]</scope>
    <source>
        <strain evidence="3 4">DSM 11053</strain>
    </source>
</reference>
<keyword evidence="4" id="KW-1185">Reference proteome</keyword>
<dbReference type="PANTHER" id="PTHR43625">
    <property type="entry name" value="AFLATOXIN B1 ALDEHYDE REDUCTASE"/>
    <property type="match status" value="1"/>
</dbReference>
<dbReference type="Proteomes" id="UP000565572">
    <property type="component" value="Unassembled WGS sequence"/>
</dbReference>
<evidence type="ECO:0000256" key="1">
    <source>
        <dbReference type="ARBA" id="ARBA00023002"/>
    </source>
</evidence>
<name>A0A7W5JX53_9ACTN</name>
<dbReference type="Gene3D" id="3.20.20.100">
    <property type="entry name" value="NADP-dependent oxidoreductase domain"/>
    <property type="match status" value="1"/>
</dbReference>
<gene>
    <name evidence="3" type="ORF">FHX39_002898</name>
</gene>
<dbReference type="RefSeq" id="WP_183339516.1">
    <property type="nucleotide sequence ID" value="NZ_JACHZG010000001.1"/>
</dbReference>
<dbReference type="PANTHER" id="PTHR43625:SF40">
    <property type="entry name" value="ALDO-KETO REDUCTASE YAKC [NADP(+)]"/>
    <property type="match status" value="1"/>
</dbReference>
<accession>A0A7W5JX53</accession>
<dbReference type="GO" id="GO:0016491">
    <property type="term" value="F:oxidoreductase activity"/>
    <property type="evidence" value="ECO:0007669"/>
    <property type="project" value="UniProtKB-KW"/>
</dbReference>
<dbReference type="CDD" id="cd19088">
    <property type="entry name" value="AKR_AKR13B1"/>
    <property type="match status" value="1"/>
</dbReference>
<sequence length="287" mass="30166">MKQRTLAGRSVSAIGLGGMPMSIEGRPDRPRSIATIHAALDAGITLIDTADAYHWHGDEVGHNESLIAEALKSYGGSTDDVVVATKGGHLRPGDGSWTADGSAKHLRQAAQESAKRLGVEQIGLYQFHRPDPEVPFEESVGVLKELLDEGLIALAGVSNTDVDQIRQANDLLDGRLASVQNQFSPSFRTSQGELELCAELGIAFLPWSPLGGITNAAGLGDKFAPFAEVASERGVSPQVVCLAWELALADVVIPIPGASRPETITDSATAADLELSSDELARLNAAG</sequence>
<dbReference type="AlphaFoldDB" id="A0A7W5JX53"/>
<dbReference type="InterPro" id="IPR023210">
    <property type="entry name" value="NADP_OxRdtase_dom"/>
</dbReference>
<feature type="domain" description="NADP-dependent oxidoreductase" evidence="2">
    <location>
        <begin position="14"/>
        <end position="285"/>
    </location>
</feature>
<comment type="caution">
    <text evidence="3">The sequence shown here is derived from an EMBL/GenBank/DDBJ whole genome shotgun (WGS) entry which is preliminary data.</text>
</comment>
<protein>
    <submittedName>
        <fullName evidence="3">Aryl-alcohol dehydrogenase-like predicted oxidoreductase</fullName>
    </submittedName>
</protein>
<evidence type="ECO:0000313" key="4">
    <source>
        <dbReference type="Proteomes" id="UP000565572"/>
    </source>
</evidence>
<proteinExistence type="predicted"/>
<evidence type="ECO:0000313" key="3">
    <source>
        <dbReference type="EMBL" id="MBB3327954.1"/>
    </source>
</evidence>
<dbReference type="InterPro" id="IPR036812">
    <property type="entry name" value="NAD(P)_OxRdtase_dom_sf"/>
</dbReference>
<keyword evidence="1" id="KW-0560">Oxidoreductase</keyword>
<dbReference type="EMBL" id="JACHZG010000001">
    <property type="protein sequence ID" value="MBB3327954.1"/>
    <property type="molecule type" value="Genomic_DNA"/>
</dbReference>
<evidence type="ECO:0000259" key="2">
    <source>
        <dbReference type="Pfam" id="PF00248"/>
    </source>
</evidence>
<dbReference type="InterPro" id="IPR050791">
    <property type="entry name" value="Aldo-Keto_reductase"/>
</dbReference>
<dbReference type="SUPFAM" id="SSF51430">
    <property type="entry name" value="NAD(P)-linked oxidoreductase"/>
    <property type="match status" value="1"/>
</dbReference>